<reference evidence="1 2" key="1">
    <citation type="journal article" date="2022" name="Gigascience">
        <title>A chromosome-level genome assembly and annotation of the desert horned lizard, Phrynosoma platyrhinos, provides insight into chromosomal rearrangements among reptiles.</title>
        <authorList>
            <person name="Koochekian N."/>
            <person name="Ascanio A."/>
            <person name="Farleigh K."/>
            <person name="Card D.C."/>
            <person name="Schield D.R."/>
            <person name="Castoe T.A."/>
            <person name="Jezkova T."/>
        </authorList>
    </citation>
    <scope>NUCLEOTIDE SEQUENCE [LARGE SCALE GENOMIC DNA]</scope>
    <source>
        <strain evidence="1">NK-2021</strain>
    </source>
</reference>
<gene>
    <name evidence="1" type="ORF">JD844_016038</name>
</gene>
<dbReference type="InterPro" id="IPR012674">
    <property type="entry name" value="Calycin"/>
</dbReference>
<dbReference type="Proteomes" id="UP000826234">
    <property type="component" value="Unassembled WGS sequence"/>
</dbReference>
<dbReference type="SUPFAM" id="SSF50814">
    <property type="entry name" value="Lipocalins"/>
    <property type="match status" value="1"/>
</dbReference>
<evidence type="ECO:0000313" key="2">
    <source>
        <dbReference type="Proteomes" id="UP000826234"/>
    </source>
</evidence>
<evidence type="ECO:0000313" key="1">
    <source>
        <dbReference type="EMBL" id="KAH0617611.1"/>
    </source>
</evidence>
<sequence>MQQESPSNNLTGAAESIVTMEKDGSLLHVQIWHGKKTLIRRRLVYGTMVEELIIGSAIHKRQYKRA</sequence>
<dbReference type="EMBL" id="JAIPUX010005289">
    <property type="protein sequence ID" value="KAH0617611.1"/>
    <property type="molecule type" value="Genomic_DNA"/>
</dbReference>
<name>A0ABQ7SJT8_PHRPL</name>
<protein>
    <submittedName>
        <fullName evidence="1">Uncharacterized protein</fullName>
    </submittedName>
</protein>
<comment type="caution">
    <text evidence="1">The sequence shown here is derived from an EMBL/GenBank/DDBJ whole genome shotgun (WGS) entry which is preliminary data.</text>
</comment>
<accession>A0ABQ7SJT8</accession>
<proteinExistence type="predicted"/>
<keyword evidence="2" id="KW-1185">Reference proteome</keyword>
<organism evidence="1 2">
    <name type="scientific">Phrynosoma platyrhinos</name>
    <name type="common">Desert horned lizard</name>
    <dbReference type="NCBI Taxonomy" id="52577"/>
    <lineage>
        <taxon>Eukaryota</taxon>
        <taxon>Metazoa</taxon>
        <taxon>Chordata</taxon>
        <taxon>Craniata</taxon>
        <taxon>Vertebrata</taxon>
        <taxon>Euteleostomi</taxon>
        <taxon>Lepidosauria</taxon>
        <taxon>Squamata</taxon>
        <taxon>Bifurcata</taxon>
        <taxon>Unidentata</taxon>
        <taxon>Episquamata</taxon>
        <taxon>Toxicofera</taxon>
        <taxon>Iguania</taxon>
        <taxon>Phrynosomatidae</taxon>
        <taxon>Phrynosomatinae</taxon>
        <taxon>Phrynosoma</taxon>
    </lineage>
</organism>
<dbReference type="Gene3D" id="2.40.128.20">
    <property type="match status" value="1"/>
</dbReference>